<dbReference type="WBParaSite" id="MBELARI_LOCUS2197">
    <property type="protein sequence ID" value="MBELARI_LOCUS2197"/>
    <property type="gene ID" value="MBELARI_LOCUS2197"/>
</dbReference>
<dbReference type="Proteomes" id="UP000887575">
    <property type="component" value="Unassembled WGS sequence"/>
</dbReference>
<evidence type="ECO:0000313" key="1">
    <source>
        <dbReference type="Proteomes" id="UP000887575"/>
    </source>
</evidence>
<evidence type="ECO:0000313" key="2">
    <source>
        <dbReference type="WBParaSite" id="MBELARI_LOCUS2197"/>
    </source>
</evidence>
<proteinExistence type="predicted"/>
<organism evidence="1 2">
    <name type="scientific">Mesorhabditis belari</name>
    <dbReference type="NCBI Taxonomy" id="2138241"/>
    <lineage>
        <taxon>Eukaryota</taxon>
        <taxon>Metazoa</taxon>
        <taxon>Ecdysozoa</taxon>
        <taxon>Nematoda</taxon>
        <taxon>Chromadorea</taxon>
        <taxon>Rhabditida</taxon>
        <taxon>Rhabditina</taxon>
        <taxon>Rhabditomorpha</taxon>
        <taxon>Rhabditoidea</taxon>
        <taxon>Rhabditidae</taxon>
        <taxon>Mesorhabditinae</taxon>
        <taxon>Mesorhabditis</taxon>
    </lineage>
</organism>
<accession>A0AAF3F5M7</accession>
<dbReference type="AlphaFoldDB" id="A0AAF3F5M7"/>
<sequence>MYSMRPEQVFKASQFFDGDIEWDNEEKVIEAKFGSKYELIGIVGEGCFGVIRPQLCICDITTGLVTVLDQVPKNISPSFRRNQILGVAIEHPTFSPDRNNSCLLAKRADGPHQAAMKMVPV</sequence>
<reference evidence="2" key="1">
    <citation type="submission" date="2024-02" db="UniProtKB">
        <authorList>
            <consortium name="WormBaseParasite"/>
        </authorList>
    </citation>
    <scope>IDENTIFICATION</scope>
</reference>
<name>A0AAF3F5M7_9BILA</name>
<keyword evidence="1" id="KW-1185">Reference proteome</keyword>
<protein>
    <submittedName>
        <fullName evidence="2">Uncharacterized protein</fullName>
    </submittedName>
</protein>